<dbReference type="CDD" id="cd12797">
    <property type="entry name" value="M23_peptidase"/>
    <property type="match status" value="1"/>
</dbReference>
<proteinExistence type="predicted"/>
<evidence type="ECO:0000259" key="3">
    <source>
        <dbReference type="Pfam" id="PF01551"/>
    </source>
</evidence>
<evidence type="ECO:0000313" key="4">
    <source>
        <dbReference type="EMBL" id="MFC0680536.1"/>
    </source>
</evidence>
<keyword evidence="2" id="KW-0732">Signal</keyword>
<dbReference type="Gene3D" id="2.70.70.10">
    <property type="entry name" value="Glucose Permease (Domain IIA)"/>
    <property type="match status" value="1"/>
</dbReference>
<evidence type="ECO:0000256" key="1">
    <source>
        <dbReference type="SAM" id="Coils"/>
    </source>
</evidence>
<dbReference type="InterPro" id="IPR050570">
    <property type="entry name" value="Cell_wall_metabolism_enzyme"/>
</dbReference>
<evidence type="ECO:0000313" key="5">
    <source>
        <dbReference type="Proteomes" id="UP001589896"/>
    </source>
</evidence>
<dbReference type="RefSeq" id="WP_386672361.1">
    <property type="nucleotide sequence ID" value="NZ_JBHLTG010000005.1"/>
</dbReference>
<dbReference type="EMBL" id="JBHLTG010000005">
    <property type="protein sequence ID" value="MFC0680536.1"/>
    <property type="molecule type" value="Genomic_DNA"/>
</dbReference>
<sequence length="430" mass="45748">MSRTRGMRLIAALAVAAVLVSTAIAAGPVAPAFAKDWPTWDEVREARADVKSAKAEITRIEGMLEELRGAAAAAAAAASEANQVWVAADEAFQLAHMKAEALQQEADEAKKKAEESRLQAGRLVAQSARLGGGDVGASLFADAENADDLLQMLSRAGQLSQQTEAIYTLAIQQKNTAQALTDEAEAAREVREAARKEAEELKIIAEAAAMEAQAALAEQEAHAAEMEAQLAALRDRESDINAAWSDYQAEQERLRIEQERIRAEQERLRLEREKELAEQWGPGAGGNVKPGVSGGWTWPSPGWISGNYGYRPKPTPTSPAFHYGTDIAAGYCGAPIYAASGGTVSFIGYSPYGYGNHILIDHGDGVSTRYAHIAHGAVKVGWGQNVAPGQLIALTGTTGNSTGCHLHFEVRIHGAVTDPIAFVRSRGGSI</sequence>
<evidence type="ECO:0000256" key="2">
    <source>
        <dbReference type="SAM" id="SignalP"/>
    </source>
</evidence>
<dbReference type="PANTHER" id="PTHR21666:SF270">
    <property type="entry name" value="MUREIN HYDROLASE ACTIVATOR ENVC"/>
    <property type="match status" value="1"/>
</dbReference>
<gene>
    <name evidence="4" type="ORF">ACFFGH_22120</name>
</gene>
<dbReference type="Proteomes" id="UP001589896">
    <property type="component" value="Unassembled WGS sequence"/>
</dbReference>
<feature type="coiled-coil region" evidence="1">
    <location>
        <begin position="43"/>
        <end position="119"/>
    </location>
</feature>
<organism evidence="4 5">
    <name type="scientific">Lysobacter korlensis</name>
    <dbReference type="NCBI Taxonomy" id="553636"/>
    <lineage>
        <taxon>Bacteria</taxon>
        <taxon>Pseudomonadati</taxon>
        <taxon>Pseudomonadota</taxon>
        <taxon>Gammaproteobacteria</taxon>
        <taxon>Lysobacterales</taxon>
        <taxon>Lysobacteraceae</taxon>
        <taxon>Lysobacter</taxon>
    </lineage>
</organism>
<comment type="caution">
    <text evidence="4">The sequence shown here is derived from an EMBL/GenBank/DDBJ whole genome shotgun (WGS) entry which is preliminary data.</text>
</comment>
<feature type="domain" description="M23ase beta-sheet core" evidence="3">
    <location>
        <begin position="321"/>
        <end position="419"/>
    </location>
</feature>
<dbReference type="PANTHER" id="PTHR21666">
    <property type="entry name" value="PEPTIDASE-RELATED"/>
    <property type="match status" value="1"/>
</dbReference>
<reference evidence="4 5" key="1">
    <citation type="submission" date="2024-09" db="EMBL/GenBank/DDBJ databases">
        <authorList>
            <person name="Sun Q."/>
            <person name="Mori K."/>
        </authorList>
    </citation>
    <scope>NUCLEOTIDE SEQUENCE [LARGE SCALE GENOMIC DNA]</scope>
    <source>
        <strain evidence="4 5">KCTC 23076</strain>
    </source>
</reference>
<protein>
    <submittedName>
        <fullName evidence="4">Peptidoglycan DD-metalloendopeptidase family protein</fullName>
    </submittedName>
</protein>
<dbReference type="SUPFAM" id="SSF51261">
    <property type="entry name" value="Duplicated hybrid motif"/>
    <property type="match status" value="1"/>
</dbReference>
<dbReference type="InterPro" id="IPR011055">
    <property type="entry name" value="Dup_hybrid_motif"/>
</dbReference>
<feature type="chain" id="PRO_5045887578" evidence="2">
    <location>
        <begin position="26"/>
        <end position="430"/>
    </location>
</feature>
<dbReference type="InterPro" id="IPR016047">
    <property type="entry name" value="M23ase_b-sheet_dom"/>
</dbReference>
<name>A0ABV6RUR1_9GAMM</name>
<dbReference type="Pfam" id="PF01551">
    <property type="entry name" value="Peptidase_M23"/>
    <property type="match status" value="1"/>
</dbReference>
<keyword evidence="1" id="KW-0175">Coiled coil</keyword>
<accession>A0ABV6RUR1</accession>
<keyword evidence="5" id="KW-1185">Reference proteome</keyword>
<feature type="signal peptide" evidence="2">
    <location>
        <begin position="1"/>
        <end position="25"/>
    </location>
</feature>
<feature type="coiled-coil region" evidence="1">
    <location>
        <begin position="170"/>
        <end position="278"/>
    </location>
</feature>